<dbReference type="PROSITE" id="PS51391">
    <property type="entry name" value="CID"/>
    <property type="match status" value="1"/>
</dbReference>
<dbReference type="AlphaFoldDB" id="A0AAV0DY47"/>
<keyword evidence="1" id="KW-0507">mRNA processing</keyword>
<sequence>MAQKMFHSNRNPTRLAACFLFGFPAPWSLLIPASVRVTPWLPLIHLFRRRARYFPADPEGAFVKDLSCCLRLDTFALEVMGSTFNPQILVDKLAKLNSSQQSIETLSHWCIFHMNKAKQVVETWERQFHCSPREQRLAFLYLANDILQNSRRKGSEFVGEFWKVLPGALRKVIDSGDEFGRNAALRLIGIWEDRKVFGSRGQILKEEFVGKQGDSSCRIEKPSGFRLRPVGNGLDKVVSCYQVLYGGQLDEDALLTRCRNAINSIEKIDKAIEGDLNSGHIHESGCAHELKEQQEILKDCIEQLITVEASRSNLVSQLRDTLREQECKLDSVRSELQAAQSRSEQAYNIGNRLQNGDDNMLTLGEQGWSSGGPPFPPSQTTHNGEQSAPVMYTRQLEKPALHLEEEDPKSAAAAVAAKLTASTSSAQMLTYVLSSLASEGVIGNQTKDSTCNNYSPAEKRARLEVEYVPNEQPPPPSSPPPPMPPLPPMQPYPPYLENQSAGYSYQQVLPPINGLLPFSAPSGNVFQVYHPSDGTFYAPPQPALPMAHPAAGNKM</sequence>
<proteinExistence type="predicted"/>
<keyword evidence="6" id="KW-1185">Reference proteome</keyword>
<dbReference type="PANTHER" id="PTHR12460">
    <property type="entry name" value="CYCLIN-DEPENDENT KINASE INHIBITOR-RELATED PROTEIN"/>
    <property type="match status" value="1"/>
</dbReference>
<dbReference type="Gene3D" id="1.25.40.90">
    <property type="match status" value="1"/>
</dbReference>
<dbReference type="GO" id="GO:0031124">
    <property type="term" value="P:mRNA 3'-end processing"/>
    <property type="evidence" value="ECO:0007669"/>
    <property type="project" value="TreeGrafter"/>
</dbReference>
<evidence type="ECO:0000256" key="1">
    <source>
        <dbReference type="ARBA" id="ARBA00022664"/>
    </source>
</evidence>
<feature type="region of interest" description="Disordered" evidence="3">
    <location>
        <begin position="367"/>
        <end position="386"/>
    </location>
</feature>
<evidence type="ECO:0000256" key="2">
    <source>
        <dbReference type="SAM" id="Coils"/>
    </source>
</evidence>
<dbReference type="InterPro" id="IPR006569">
    <property type="entry name" value="CID_dom"/>
</dbReference>
<organism evidence="5 6">
    <name type="scientific">Cuscuta epithymum</name>
    <dbReference type="NCBI Taxonomy" id="186058"/>
    <lineage>
        <taxon>Eukaryota</taxon>
        <taxon>Viridiplantae</taxon>
        <taxon>Streptophyta</taxon>
        <taxon>Embryophyta</taxon>
        <taxon>Tracheophyta</taxon>
        <taxon>Spermatophyta</taxon>
        <taxon>Magnoliopsida</taxon>
        <taxon>eudicotyledons</taxon>
        <taxon>Gunneridae</taxon>
        <taxon>Pentapetalae</taxon>
        <taxon>asterids</taxon>
        <taxon>lamiids</taxon>
        <taxon>Solanales</taxon>
        <taxon>Convolvulaceae</taxon>
        <taxon>Cuscuteae</taxon>
        <taxon>Cuscuta</taxon>
        <taxon>Cuscuta subgen. Cuscuta</taxon>
    </lineage>
</organism>
<feature type="compositionally biased region" description="Pro residues" evidence="3">
    <location>
        <begin position="471"/>
        <end position="494"/>
    </location>
</feature>
<evidence type="ECO:0000313" key="5">
    <source>
        <dbReference type="EMBL" id="CAH9112328.1"/>
    </source>
</evidence>
<dbReference type="GO" id="GO:0005634">
    <property type="term" value="C:nucleus"/>
    <property type="evidence" value="ECO:0007669"/>
    <property type="project" value="UniProtKB-ARBA"/>
</dbReference>
<feature type="coiled-coil region" evidence="2">
    <location>
        <begin position="315"/>
        <end position="342"/>
    </location>
</feature>
<dbReference type="FunFam" id="1.25.40.90:FF:000018">
    <property type="entry name" value="ENTH/VHS family protein isoform 1"/>
    <property type="match status" value="1"/>
</dbReference>
<evidence type="ECO:0000313" key="6">
    <source>
        <dbReference type="Proteomes" id="UP001152523"/>
    </source>
</evidence>
<keyword evidence="2" id="KW-0175">Coiled coil</keyword>
<feature type="region of interest" description="Disordered" evidence="3">
    <location>
        <begin position="468"/>
        <end position="497"/>
    </location>
</feature>
<dbReference type="InterPro" id="IPR008942">
    <property type="entry name" value="ENTH_VHS"/>
</dbReference>
<evidence type="ECO:0000256" key="3">
    <source>
        <dbReference type="SAM" id="MobiDB-lite"/>
    </source>
</evidence>
<dbReference type="CDD" id="cd16981">
    <property type="entry name" value="CID_RPRD_like"/>
    <property type="match status" value="1"/>
</dbReference>
<dbReference type="Proteomes" id="UP001152523">
    <property type="component" value="Unassembled WGS sequence"/>
</dbReference>
<evidence type="ECO:0000259" key="4">
    <source>
        <dbReference type="PROSITE" id="PS51391"/>
    </source>
</evidence>
<dbReference type="PANTHER" id="PTHR12460:SF23">
    <property type="entry name" value="ACTIN CYTOSKELETON-REGULATORY COMPLEX PROTEIN PAN1"/>
    <property type="match status" value="1"/>
</dbReference>
<feature type="domain" description="CID" evidence="4">
    <location>
        <begin position="81"/>
        <end position="213"/>
    </location>
</feature>
<dbReference type="Pfam" id="PF04818">
    <property type="entry name" value="CID"/>
    <property type="match status" value="1"/>
</dbReference>
<gene>
    <name evidence="5" type="ORF">CEPIT_LOCUS19899</name>
</gene>
<dbReference type="GO" id="GO:0000993">
    <property type="term" value="F:RNA polymerase II complex binding"/>
    <property type="evidence" value="ECO:0007669"/>
    <property type="project" value="TreeGrafter"/>
</dbReference>
<protein>
    <recommendedName>
        <fullName evidence="4">CID domain-containing protein</fullName>
    </recommendedName>
</protein>
<reference evidence="5" key="1">
    <citation type="submission" date="2022-07" db="EMBL/GenBank/DDBJ databases">
        <authorList>
            <person name="Macas J."/>
            <person name="Novak P."/>
            <person name="Neumann P."/>
        </authorList>
    </citation>
    <scope>NUCLEOTIDE SEQUENCE</scope>
</reference>
<accession>A0AAV0DY47</accession>
<dbReference type="SUPFAM" id="SSF48464">
    <property type="entry name" value="ENTH/VHS domain"/>
    <property type="match status" value="1"/>
</dbReference>
<name>A0AAV0DY47_9ASTE</name>
<dbReference type="SMART" id="SM00582">
    <property type="entry name" value="RPR"/>
    <property type="match status" value="1"/>
</dbReference>
<dbReference type="EMBL" id="CAMAPF010000197">
    <property type="protein sequence ID" value="CAH9112328.1"/>
    <property type="molecule type" value="Genomic_DNA"/>
</dbReference>
<comment type="caution">
    <text evidence="5">The sequence shown here is derived from an EMBL/GenBank/DDBJ whole genome shotgun (WGS) entry which is preliminary data.</text>
</comment>